<sequence>MMDSFDSDRYTIQPIDRWNSTFFPVNQHNPLQPPFIAPGEIPQEPEVDKLASKESGNW</sequence>
<evidence type="ECO:0000256" key="1">
    <source>
        <dbReference type="SAM" id="MobiDB-lite"/>
    </source>
</evidence>
<organism evidence="2 3">
    <name type="scientific">Cryptococcus neoformans Tu259-1</name>
    <dbReference type="NCBI Taxonomy" id="1230072"/>
    <lineage>
        <taxon>Eukaryota</taxon>
        <taxon>Fungi</taxon>
        <taxon>Dikarya</taxon>
        <taxon>Basidiomycota</taxon>
        <taxon>Agaricomycotina</taxon>
        <taxon>Tremellomycetes</taxon>
        <taxon>Tremellales</taxon>
        <taxon>Cryptococcaceae</taxon>
        <taxon>Cryptococcus</taxon>
        <taxon>Cryptococcus neoformans species complex</taxon>
    </lineage>
</organism>
<feature type="region of interest" description="Disordered" evidence="1">
    <location>
        <begin position="29"/>
        <end position="58"/>
    </location>
</feature>
<accession>A0A854QPM0</accession>
<dbReference type="OrthoDB" id="2573608at2759"/>
<gene>
    <name evidence="2" type="ORF">C361_01089</name>
</gene>
<proteinExistence type="predicted"/>
<evidence type="ECO:0000313" key="2">
    <source>
        <dbReference type="EMBL" id="OXG27287.1"/>
    </source>
</evidence>
<dbReference type="AlphaFoldDB" id="A0A854QPM0"/>
<reference evidence="2 3" key="1">
    <citation type="submission" date="2017-06" db="EMBL/GenBank/DDBJ databases">
        <title>Global population genomics of the pathogenic fungus Cryptococcus neoformans var. grubii.</title>
        <authorList>
            <person name="Cuomo C."/>
            <person name="Litvintseva A."/>
            <person name="Chen Y."/>
            <person name="Young S."/>
            <person name="Zeng Q."/>
            <person name="Chapman S."/>
            <person name="Gujja S."/>
            <person name="Saif S."/>
            <person name="Birren B."/>
        </authorList>
    </citation>
    <scope>NUCLEOTIDE SEQUENCE [LARGE SCALE GENOMIC DNA]</scope>
    <source>
        <strain evidence="2 3">Tu259-1</strain>
    </source>
</reference>
<evidence type="ECO:0000313" key="3">
    <source>
        <dbReference type="Proteomes" id="UP000199727"/>
    </source>
</evidence>
<comment type="caution">
    <text evidence="2">The sequence shown here is derived from an EMBL/GenBank/DDBJ whole genome shotgun (WGS) entry which is preliminary data.</text>
</comment>
<dbReference type="Proteomes" id="UP000199727">
    <property type="component" value="Unassembled WGS sequence"/>
</dbReference>
<protein>
    <submittedName>
        <fullName evidence="2">Uncharacterized protein</fullName>
    </submittedName>
</protein>
<name>A0A854QPM0_CRYNE</name>
<dbReference type="EMBL" id="AMKT01000020">
    <property type="protein sequence ID" value="OXG27287.1"/>
    <property type="molecule type" value="Genomic_DNA"/>
</dbReference>